<evidence type="ECO:0000256" key="2">
    <source>
        <dbReference type="SAM" id="MobiDB-lite"/>
    </source>
</evidence>
<evidence type="ECO:0000256" key="1">
    <source>
        <dbReference type="PIRSR" id="PIRSR600250-50"/>
    </source>
</evidence>
<dbReference type="InterPro" id="IPR000250">
    <property type="entry name" value="Peptidase_G1"/>
</dbReference>
<dbReference type="PANTHER" id="PTHR37536">
    <property type="entry name" value="PUTATIVE (AFU_ORTHOLOGUE AFUA_3G02970)-RELATED"/>
    <property type="match status" value="1"/>
</dbReference>
<dbReference type="InterPro" id="IPR038656">
    <property type="entry name" value="Peptidase_G1_sf"/>
</dbReference>
<dbReference type="STRING" id="5353.A0A1Q3EDY4"/>
<keyword evidence="4" id="KW-0645">Protease</keyword>
<dbReference type="GO" id="GO:0070007">
    <property type="term" value="F:glutamic-type endopeptidase activity"/>
    <property type="evidence" value="ECO:0007669"/>
    <property type="project" value="InterPro"/>
</dbReference>
<feature type="chain" id="PRO_5013338152" evidence="3">
    <location>
        <begin position="20"/>
        <end position="399"/>
    </location>
</feature>
<dbReference type="GO" id="GO:0006508">
    <property type="term" value="P:proteolysis"/>
    <property type="evidence" value="ECO:0007669"/>
    <property type="project" value="UniProtKB-KW"/>
</dbReference>
<evidence type="ECO:0000256" key="3">
    <source>
        <dbReference type="SAM" id="SignalP"/>
    </source>
</evidence>
<evidence type="ECO:0000313" key="4">
    <source>
        <dbReference type="EMBL" id="GAW05382.1"/>
    </source>
</evidence>
<dbReference type="Proteomes" id="UP000188533">
    <property type="component" value="Unassembled WGS sequence"/>
</dbReference>
<comment type="caution">
    <text evidence="4">The sequence shown here is derived from an EMBL/GenBank/DDBJ whole genome shotgun (WGS) entry which is preliminary data.</text>
</comment>
<dbReference type="EMBL" id="BDGU01000246">
    <property type="protein sequence ID" value="GAW05382.1"/>
    <property type="molecule type" value="Genomic_DNA"/>
</dbReference>
<dbReference type="AlphaFoldDB" id="A0A1Q3EDY4"/>
<proteinExistence type="predicted"/>
<feature type="active site" description="Proton acceptor" evidence="1">
    <location>
        <position position="211"/>
    </location>
</feature>
<name>A0A1Q3EDY4_LENED</name>
<sequence>MKFSTLLLTGAVLTSTALARPSRLAEREATRRSRSSRPFSGSSHNSTSNNTDSRVELHAGTTSTSLHDEYSTNWAGVIIESPPSGQNFTTVTGTFVVPSPTGSDGAASAWVGIDGDTASQSILQAGVDFKISGGKVTYDSWYEWYPNYAYDFSNFAISAGNTITITVHSTSSTTGTVTLTNKSTGKSVSQSLTAPSSSAALKGQNAEWIVEDYEQNGSLVTFANFGTVTFSGASASTSSKTVTPNTGIKVNIEQNGKSRQLTARPSCILFIMKFFAIFITSALLATVTSALPTRLAERNPAHRFQGSMPPPNSPHLAHYNGTGDGSDNENYPETDTKTDTITAASTSTTTTAAETTLQSSTKPPLPVETITTTYSIVVPTSIGSDATAFPVKYTPVATE</sequence>
<feature type="compositionally biased region" description="Low complexity" evidence="2">
    <location>
        <begin position="36"/>
        <end position="52"/>
    </location>
</feature>
<reference evidence="4 5" key="1">
    <citation type="submission" date="2016-08" db="EMBL/GenBank/DDBJ databases">
        <authorList>
            <consortium name="Lentinula edodes genome sequencing consortium"/>
            <person name="Sakamoto Y."/>
            <person name="Nakade K."/>
            <person name="Sato S."/>
            <person name="Yoshida Y."/>
            <person name="Miyazaki K."/>
            <person name="Natsume S."/>
            <person name="Konno N."/>
        </authorList>
    </citation>
    <scope>NUCLEOTIDE SEQUENCE [LARGE SCALE GENOMIC DNA]</scope>
    <source>
        <strain evidence="4 5">NBRC 111202</strain>
    </source>
</reference>
<dbReference type="Gene3D" id="2.60.120.700">
    <property type="entry name" value="Peptidase G1"/>
    <property type="match status" value="1"/>
</dbReference>
<dbReference type="SUPFAM" id="SSF49899">
    <property type="entry name" value="Concanavalin A-like lectins/glucanases"/>
    <property type="match status" value="1"/>
</dbReference>
<dbReference type="CDD" id="cd13426">
    <property type="entry name" value="Peptidase_G1"/>
    <property type="match status" value="1"/>
</dbReference>
<organism evidence="4 5">
    <name type="scientific">Lentinula edodes</name>
    <name type="common">Shiitake mushroom</name>
    <name type="synonym">Lentinus edodes</name>
    <dbReference type="NCBI Taxonomy" id="5353"/>
    <lineage>
        <taxon>Eukaryota</taxon>
        <taxon>Fungi</taxon>
        <taxon>Dikarya</taxon>
        <taxon>Basidiomycota</taxon>
        <taxon>Agaricomycotina</taxon>
        <taxon>Agaricomycetes</taxon>
        <taxon>Agaricomycetidae</taxon>
        <taxon>Agaricales</taxon>
        <taxon>Marasmiineae</taxon>
        <taxon>Omphalotaceae</taxon>
        <taxon>Lentinula</taxon>
    </lineage>
</organism>
<keyword evidence="3" id="KW-0732">Signal</keyword>
<protein>
    <submittedName>
        <fullName evidence="4">Acid protease</fullName>
    </submittedName>
</protein>
<feature type="region of interest" description="Disordered" evidence="2">
    <location>
        <begin position="301"/>
        <end position="340"/>
    </location>
</feature>
<keyword evidence="5" id="KW-1185">Reference proteome</keyword>
<dbReference type="InterPro" id="IPR013320">
    <property type="entry name" value="ConA-like_dom_sf"/>
</dbReference>
<feature type="signal peptide" evidence="3">
    <location>
        <begin position="1"/>
        <end position="19"/>
    </location>
</feature>
<evidence type="ECO:0000313" key="5">
    <source>
        <dbReference type="Proteomes" id="UP000188533"/>
    </source>
</evidence>
<dbReference type="Pfam" id="PF01828">
    <property type="entry name" value="Peptidase_A4"/>
    <property type="match status" value="1"/>
</dbReference>
<feature type="region of interest" description="Disordered" evidence="2">
    <location>
        <begin position="19"/>
        <end position="54"/>
    </location>
</feature>
<keyword evidence="4" id="KW-0378">Hydrolase</keyword>
<dbReference type="PANTHER" id="PTHR37536:SF1">
    <property type="entry name" value="ASPERGILLOPEPSIN, PUTAITVE (AFU_ORTHOLOGUE AFUA_7G01200)"/>
    <property type="match status" value="1"/>
</dbReference>
<dbReference type="PRINTS" id="PR00977">
    <property type="entry name" value="SCYTLDPTASE"/>
</dbReference>
<reference evidence="4 5" key="2">
    <citation type="submission" date="2017-02" db="EMBL/GenBank/DDBJ databases">
        <title>A genome survey and senescence transcriptome analysis in Lentinula edodes.</title>
        <authorList>
            <person name="Sakamoto Y."/>
            <person name="Nakade K."/>
            <person name="Sato S."/>
            <person name="Yoshida Y."/>
            <person name="Miyazaki K."/>
            <person name="Natsume S."/>
            <person name="Konno N."/>
        </authorList>
    </citation>
    <scope>NUCLEOTIDE SEQUENCE [LARGE SCALE GENOMIC DNA]</scope>
    <source>
        <strain evidence="4 5">NBRC 111202</strain>
    </source>
</reference>
<gene>
    <name evidence="4" type="ORF">LENED_007235</name>
</gene>
<accession>A0A1Q3EDY4</accession>